<feature type="compositionally biased region" description="Basic residues" evidence="2">
    <location>
        <begin position="541"/>
        <end position="554"/>
    </location>
</feature>
<reference evidence="3 4" key="1">
    <citation type="journal article" date="2024" name="BMC Genomics">
        <title>De novo assembly and annotation of Popillia japonica's genome with initial clues to its potential as an invasive pest.</title>
        <authorList>
            <person name="Cucini C."/>
            <person name="Boschi S."/>
            <person name="Funari R."/>
            <person name="Cardaioli E."/>
            <person name="Iannotti N."/>
            <person name="Marturano G."/>
            <person name="Paoli F."/>
            <person name="Bruttini M."/>
            <person name="Carapelli A."/>
            <person name="Frati F."/>
            <person name="Nardi F."/>
        </authorList>
    </citation>
    <scope>NUCLEOTIDE SEQUENCE [LARGE SCALE GENOMIC DNA]</scope>
    <source>
        <strain evidence="3">DMR45628</strain>
    </source>
</reference>
<evidence type="ECO:0000313" key="4">
    <source>
        <dbReference type="Proteomes" id="UP001458880"/>
    </source>
</evidence>
<dbReference type="EMBL" id="JASPKY010000160">
    <property type="protein sequence ID" value="KAK9729501.1"/>
    <property type="molecule type" value="Genomic_DNA"/>
</dbReference>
<keyword evidence="4" id="KW-1185">Reference proteome</keyword>
<name>A0AAW1L6M1_POPJA</name>
<gene>
    <name evidence="3" type="ORF">QE152_g15899</name>
</gene>
<feature type="coiled-coil region" evidence="1">
    <location>
        <begin position="86"/>
        <end position="288"/>
    </location>
</feature>
<accession>A0AAW1L6M1</accession>
<evidence type="ECO:0000256" key="1">
    <source>
        <dbReference type="SAM" id="Coils"/>
    </source>
</evidence>
<organism evidence="3 4">
    <name type="scientific">Popillia japonica</name>
    <name type="common">Japanese beetle</name>
    <dbReference type="NCBI Taxonomy" id="7064"/>
    <lineage>
        <taxon>Eukaryota</taxon>
        <taxon>Metazoa</taxon>
        <taxon>Ecdysozoa</taxon>
        <taxon>Arthropoda</taxon>
        <taxon>Hexapoda</taxon>
        <taxon>Insecta</taxon>
        <taxon>Pterygota</taxon>
        <taxon>Neoptera</taxon>
        <taxon>Endopterygota</taxon>
        <taxon>Coleoptera</taxon>
        <taxon>Polyphaga</taxon>
        <taxon>Scarabaeiformia</taxon>
        <taxon>Scarabaeidae</taxon>
        <taxon>Rutelinae</taxon>
        <taxon>Popillia</taxon>
    </lineage>
</organism>
<keyword evidence="1" id="KW-0175">Coiled coil</keyword>
<sequence>MGASSSTSEGTSANTITIDKKVVDDYVTQHDSTVQELQSVMKLVLDLQNELKYKHKRLKMEFNNKNILQNELSMTKTNLLVTEEEKAELSQDLETTKSILNELQIKYNVLSQRHDEVSDECNSYKLQSNERGEQLEKSMLKLIEAKSDLEKVSQRLNEEIQSKKDNLELETKYRSLEEKNDKLEKDLSENLGELVKIKKAFIECINENRALEDKCIVYEEDVKKLDEDLSATKLEMDNLKVENKNLLKEVKKSKMVLKEEIYEKEKAISDHKNTIIKLEADLRQCNSEFFKLKEKFAESDETDKILQNIIQIHRRIQDLQRGISEKTDTLVNKIKENDRDDRQKLIENLKSDYDNSVEKLKSKDIIIKRTNFTDTYTKYKDVCQRNDDDKMNLFKQIYEIDKLTKDFRKKFHIFYHSLNKAVKTVEKSKNDLNTNLLLQGLADEDGLHRDVLKVVKEEIAYQEKLLKVDVDAEEASNASQIKVKECNVLNNGKPDNIQTNTAQTLETEEFGGPAQTSTSKKSDGTPHWTSDKKKLNSRVSMPRRKYSYNGWHKN</sequence>
<feature type="region of interest" description="Disordered" evidence="2">
    <location>
        <begin position="504"/>
        <end position="554"/>
    </location>
</feature>
<dbReference type="AlphaFoldDB" id="A0AAW1L6M1"/>
<protein>
    <submittedName>
        <fullName evidence="3">Uncharacterized protein</fullName>
    </submittedName>
</protein>
<evidence type="ECO:0000313" key="3">
    <source>
        <dbReference type="EMBL" id="KAK9729501.1"/>
    </source>
</evidence>
<comment type="caution">
    <text evidence="3">The sequence shown here is derived from an EMBL/GenBank/DDBJ whole genome shotgun (WGS) entry which is preliminary data.</text>
</comment>
<proteinExistence type="predicted"/>
<feature type="compositionally biased region" description="Basic and acidic residues" evidence="2">
    <location>
        <begin position="520"/>
        <end position="534"/>
    </location>
</feature>
<evidence type="ECO:0000256" key="2">
    <source>
        <dbReference type="SAM" id="MobiDB-lite"/>
    </source>
</evidence>
<dbReference type="Proteomes" id="UP001458880">
    <property type="component" value="Unassembled WGS sequence"/>
</dbReference>